<reference evidence="2 3" key="1">
    <citation type="submission" date="2016-08" db="EMBL/GenBank/DDBJ databases">
        <authorList>
            <person name="Seilhamer J.J."/>
        </authorList>
    </citation>
    <scope>NUCLEOTIDE SEQUENCE [LARGE SCALE GENOMIC DNA]</scope>
    <source>
        <strain evidence="2 3">ANC 4874</strain>
    </source>
</reference>
<sequence>MNSFFALLDSIPEDSIAITVYLLGSFILLWSWYAIAKRLPKPIGAITWIIGFAILLTPTVSEGNNASIAPAIFGLLFGILTKENSLVWSNASLILFVIGLGLVVGYLYSKYSLNKKKFVVTKNSSPL</sequence>
<evidence type="ECO:0000313" key="2">
    <source>
        <dbReference type="EMBL" id="SCC73367.1"/>
    </source>
</evidence>
<keyword evidence="1" id="KW-0472">Membrane</keyword>
<name>A0A1C4GYZ7_9GAMM</name>
<evidence type="ECO:0000313" key="3">
    <source>
        <dbReference type="Proteomes" id="UP000243661"/>
    </source>
</evidence>
<keyword evidence="1" id="KW-1133">Transmembrane helix</keyword>
<feature type="transmembrane region" description="Helical" evidence="1">
    <location>
        <begin position="15"/>
        <end position="35"/>
    </location>
</feature>
<organism evidence="2 3">
    <name type="scientific">Acinetobacter albensis</name>
    <dbReference type="NCBI Taxonomy" id="1673609"/>
    <lineage>
        <taxon>Bacteria</taxon>
        <taxon>Pseudomonadati</taxon>
        <taxon>Pseudomonadota</taxon>
        <taxon>Gammaproteobacteria</taxon>
        <taxon>Moraxellales</taxon>
        <taxon>Moraxellaceae</taxon>
        <taxon>Acinetobacter</taxon>
    </lineage>
</organism>
<keyword evidence="1" id="KW-0812">Transmembrane</keyword>
<protein>
    <submittedName>
        <fullName evidence="2">Uncharacterized protein</fullName>
    </submittedName>
</protein>
<dbReference type="AlphaFoldDB" id="A0A1C4GYZ7"/>
<dbReference type="RefSeq" id="WP_092721162.1">
    <property type="nucleotide sequence ID" value="NZ_FMBK01000020.1"/>
</dbReference>
<gene>
    <name evidence="2" type="ORF">GA0116959_12021</name>
</gene>
<dbReference type="EMBL" id="FMBK01000020">
    <property type="protein sequence ID" value="SCC73367.1"/>
    <property type="molecule type" value="Genomic_DNA"/>
</dbReference>
<evidence type="ECO:0000256" key="1">
    <source>
        <dbReference type="SAM" id="Phobius"/>
    </source>
</evidence>
<proteinExistence type="predicted"/>
<dbReference type="Proteomes" id="UP000243661">
    <property type="component" value="Unassembled WGS sequence"/>
</dbReference>
<dbReference type="OrthoDB" id="6657720at2"/>
<feature type="transmembrane region" description="Helical" evidence="1">
    <location>
        <begin position="42"/>
        <end position="60"/>
    </location>
</feature>
<feature type="transmembrane region" description="Helical" evidence="1">
    <location>
        <begin position="86"/>
        <end position="108"/>
    </location>
</feature>
<accession>A0A1C4GYZ7</accession>